<accession>T0L9J8</accession>
<name>T0L9J8_9MICR</name>
<reference evidence="1 2" key="1">
    <citation type="journal article" date="2013" name="BMC Genomics">
        <title>Genome sequencing and comparative genomics of honey bee microsporidia, Nosema apis reveal novel insights into host-parasite interactions.</title>
        <authorList>
            <person name="Chen Yp."/>
            <person name="Pettis J.S."/>
            <person name="Zhao Y."/>
            <person name="Liu X."/>
            <person name="Tallon L.J."/>
            <person name="Sadzewicz L.D."/>
            <person name="Li R."/>
            <person name="Zheng H."/>
            <person name="Huang S."/>
            <person name="Zhang X."/>
            <person name="Hamilton M.C."/>
            <person name="Pernal S.F."/>
            <person name="Melathopoulos A.P."/>
            <person name="Yan X."/>
            <person name="Evans J.D."/>
        </authorList>
    </citation>
    <scope>NUCLEOTIDE SEQUENCE [LARGE SCALE GENOMIC DNA]</scope>
    <source>
        <strain evidence="1 2">BRL 01</strain>
    </source>
</reference>
<proteinExistence type="predicted"/>
<keyword evidence="2" id="KW-1185">Reference proteome</keyword>
<dbReference type="AlphaFoldDB" id="T0L9J8"/>
<dbReference type="OrthoDB" id="10450081at2759"/>
<dbReference type="EMBL" id="KE647167">
    <property type="protein sequence ID" value="EQB61174.1"/>
    <property type="molecule type" value="Genomic_DNA"/>
</dbReference>
<dbReference type="VEuPathDB" id="MicrosporidiaDB:NAPIS_ORF01248"/>
<evidence type="ECO:0000313" key="2">
    <source>
        <dbReference type="Proteomes" id="UP000053780"/>
    </source>
</evidence>
<dbReference type="HOGENOM" id="CLU_170489_0_0_1"/>
<evidence type="ECO:0000313" key="1">
    <source>
        <dbReference type="EMBL" id="EQB61174.1"/>
    </source>
</evidence>
<gene>
    <name evidence="1" type="ORF">NAPIS_ORF01248</name>
</gene>
<sequence length="73" mass="8487">MQNVIVEQENNIIKIKVQQVRNKKITKIDNIPEDKKQDLKNIILQGDMTHTNLIQLLKESCENCKIEINGKIC</sequence>
<dbReference type="Proteomes" id="UP000053780">
    <property type="component" value="Unassembled WGS sequence"/>
</dbReference>
<organism evidence="1 2">
    <name type="scientific">Vairimorpha apis BRL 01</name>
    <dbReference type="NCBI Taxonomy" id="1037528"/>
    <lineage>
        <taxon>Eukaryota</taxon>
        <taxon>Fungi</taxon>
        <taxon>Fungi incertae sedis</taxon>
        <taxon>Microsporidia</taxon>
        <taxon>Nosematidae</taxon>
        <taxon>Vairimorpha</taxon>
    </lineage>
</organism>
<protein>
    <submittedName>
        <fullName evidence="1">Uncharacterized protein</fullName>
    </submittedName>
</protein>